<reference evidence="5" key="2">
    <citation type="journal article" date="2021" name="PeerJ">
        <title>Extensive microbial diversity within the chicken gut microbiome revealed by metagenomics and culture.</title>
        <authorList>
            <person name="Gilroy R."/>
            <person name="Ravi A."/>
            <person name="Getino M."/>
            <person name="Pursley I."/>
            <person name="Horton D.L."/>
            <person name="Alikhan N.F."/>
            <person name="Baker D."/>
            <person name="Gharbi K."/>
            <person name="Hall N."/>
            <person name="Watson M."/>
            <person name="Adriaenssens E.M."/>
            <person name="Foster-Nyarko E."/>
            <person name="Jarju S."/>
            <person name="Secka A."/>
            <person name="Antonio M."/>
            <person name="Oren A."/>
            <person name="Chaudhuri R.R."/>
            <person name="La Ragione R."/>
            <person name="Hildebrand F."/>
            <person name="Pallen M.J."/>
        </authorList>
    </citation>
    <scope>NUCLEOTIDE SEQUENCE</scope>
    <source>
        <strain evidence="5">ChiHjej9B8-7071</strain>
    </source>
</reference>
<evidence type="ECO:0000313" key="5">
    <source>
        <dbReference type="EMBL" id="HIR09225.1"/>
    </source>
</evidence>
<dbReference type="Pfam" id="PF00497">
    <property type="entry name" value="SBP_bac_3"/>
    <property type="match status" value="1"/>
</dbReference>
<protein>
    <submittedName>
        <fullName evidence="5">Transporter substrate-binding domain-containing protein</fullName>
    </submittedName>
</protein>
<evidence type="ECO:0000256" key="2">
    <source>
        <dbReference type="SAM" id="MobiDB-lite"/>
    </source>
</evidence>
<dbReference type="AlphaFoldDB" id="A0A9D1A7Q9"/>
<dbReference type="PANTHER" id="PTHR35936">
    <property type="entry name" value="MEMBRANE-BOUND LYTIC MUREIN TRANSGLYCOSYLASE F"/>
    <property type="match status" value="1"/>
</dbReference>
<accession>A0A9D1A7Q9</accession>
<dbReference type="InterPro" id="IPR001638">
    <property type="entry name" value="Solute-binding_3/MltF_N"/>
</dbReference>
<keyword evidence="1 3" id="KW-0732">Signal</keyword>
<feature type="region of interest" description="Disordered" evidence="2">
    <location>
        <begin position="23"/>
        <end position="51"/>
    </location>
</feature>
<dbReference type="PANTHER" id="PTHR35936:SF17">
    <property type="entry name" value="ARGININE-BINDING EXTRACELLULAR PROTEIN ARTP"/>
    <property type="match status" value="1"/>
</dbReference>
<dbReference type="Gene3D" id="3.40.190.10">
    <property type="entry name" value="Periplasmic binding protein-like II"/>
    <property type="match status" value="2"/>
</dbReference>
<name>A0A9D1A7Q9_9FIRM</name>
<dbReference type="SMART" id="SM00062">
    <property type="entry name" value="PBPb"/>
    <property type="match status" value="1"/>
</dbReference>
<evidence type="ECO:0000313" key="6">
    <source>
        <dbReference type="Proteomes" id="UP000824258"/>
    </source>
</evidence>
<sequence length="311" mass="33135">MKKFVALLLALVMVLGMTACAGESETTTDNNNTTSTVEIPDVPDYTAEDTSSIPGLEDGVLTVGMECAYAPYNWMQMDDSNGAVPISNMDGGYANGYDVMIAKRICEAYGWELEIVSSEWDGLVTGIQSGVMDANIAGQSMTADRLTQVDMAGPYLYATIVCVTTKDSEFADAKSISDLSGGSCTAQTGTIWYDSCLPQIPNAEILPPAETAPAMIMQLQTGTVDFICTDMPTAMGAVAKDDNLVILNFSGTDGDFQFADEAERAENVNIGISVEKGNTALVDAINKVLSQLNEEQFNALMDQAIAIQPEI</sequence>
<dbReference type="PROSITE" id="PS51257">
    <property type="entry name" value="PROKAR_LIPOPROTEIN"/>
    <property type="match status" value="1"/>
</dbReference>
<evidence type="ECO:0000259" key="4">
    <source>
        <dbReference type="SMART" id="SM00062"/>
    </source>
</evidence>
<organism evidence="5 6">
    <name type="scientific">Candidatus Avoscillospira stercoripullorum</name>
    <dbReference type="NCBI Taxonomy" id="2840709"/>
    <lineage>
        <taxon>Bacteria</taxon>
        <taxon>Bacillati</taxon>
        <taxon>Bacillota</taxon>
        <taxon>Clostridia</taxon>
        <taxon>Eubacteriales</taxon>
        <taxon>Oscillospiraceae</taxon>
        <taxon>Oscillospiraceae incertae sedis</taxon>
        <taxon>Candidatus Avoscillospira</taxon>
    </lineage>
</organism>
<feature type="compositionally biased region" description="Low complexity" evidence="2">
    <location>
        <begin position="27"/>
        <end position="36"/>
    </location>
</feature>
<dbReference type="Proteomes" id="UP000824258">
    <property type="component" value="Unassembled WGS sequence"/>
</dbReference>
<evidence type="ECO:0000256" key="1">
    <source>
        <dbReference type="ARBA" id="ARBA00022729"/>
    </source>
</evidence>
<feature type="signal peptide" evidence="3">
    <location>
        <begin position="1"/>
        <end position="21"/>
    </location>
</feature>
<comment type="caution">
    <text evidence="5">The sequence shown here is derived from an EMBL/GenBank/DDBJ whole genome shotgun (WGS) entry which is preliminary data.</text>
</comment>
<dbReference type="EMBL" id="DVGD01000067">
    <property type="protein sequence ID" value="HIR09225.1"/>
    <property type="molecule type" value="Genomic_DNA"/>
</dbReference>
<gene>
    <name evidence="5" type="ORF">IAA70_02350</name>
</gene>
<reference evidence="5" key="1">
    <citation type="submission" date="2020-10" db="EMBL/GenBank/DDBJ databases">
        <authorList>
            <person name="Gilroy R."/>
        </authorList>
    </citation>
    <scope>NUCLEOTIDE SEQUENCE</scope>
    <source>
        <strain evidence="5">ChiHjej9B8-7071</strain>
    </source>
</reference>
<feature type="chain" id="PRO_5038953071" evidence="3">
    <location>
        <begin position="22"/>
        <end position="311"/>
    </location>
</feature>
<evidence type="ECO:0000256" key="3">
    <source>
        <dbReference type="SAM" id="SignalP"/>
    </source>
</evidence>
<dbReference type="SUPFAM" id="SSF53850">
    <property type="entry name" value="Periplasmic binding protein-like II"/>
    <property type="match status" value="1"/>
</dbReference>
<proteinExistence type="predicted"/>
<feature type="domain" description="Solute-binding protein family 3/N-terminal" evidence="4">
    <location>
        <begin position="60"/>
        <end position="308"/>
    </location>
</feature>